<evidence type="ECO:0000313" key="2">
    <source>
        <dbReference type="Proteomes" id="UP000054632"/>
    </source>
</evidence>
<proteinExistence type="predicted"/>
<evidence type="ECO:0000313" key="1">
    <source>
        <dbReference type="EMBL" id="KRY62402.1"/>
    </source>
</evidence>
<reference evidence="1 2" key="1">
    <citation type="submission" date="2015-01" db="EMBL/GenBank/DDBJ databases">
        <title>Evolution of Trichinella species and genotypes.</title>
        <authorList>
            <person name="Korhonen P.K."/>
            <person name="Edoardo P."/>
            <person name="Giuseppe L.R."/>
            <person name="Gasser R.B."/>
        </authorList>
    </citation>
    <scope>NUCLEOTIDE SEQUENCE [LARGE SCALE GENOMIC DNA]</scope>
    <source>
        <strain evidence="1">ISS13</strain>
    </source>
</reference>
<organism evidence="1 2">
    <name type="scientific">Trichinella pseudospiralis</name>
    <name type="common">Parasitic roundworm</name>
    <dbReference type="NCBI Taxonomy" id="6337"/>
    <lineage>
        <taxon>Eukaryota</taxon>
        <taxon>Metazoa</taxon>
        <taxon>Ecdysozoa</taxon>
        <taxon>Nematoda</taxon>
        <taxon>Enoplea</taxon>
        <taxon>Dorylaimia</taxon>
        <taxon>Trichinellida</taxon>
        <taxon>Trichinellidae</taxon>
        <taxon>Trichinella</taxon>
    </lineage>
</organism>
<dbReference type="EMBL" id="JYDR01002301">
    <property type="protein sequence ID" value="KRY62402.1"/>
    <property type="molecule type" value="Genomic_DNA"/>
</dbReference>
<gene>
    <name evidence="1" type="ORF">T4A_13253</name>
</gene>
<dbReference type="AlphaFoldDB" id="A0A0V1DMM5"/>
<protein>
    <submittedName>
        <fullName evidence="1">Uncharacterized protein</fullName>
    </submittedName>
</protein>
<comment type="caution">
    <text evidence="1">The sequence shown here is derived from an EMBL/GenBank/DDBJ whole genome shotgun (WGS) entry which is preliminary data.</text>
</comment>
<dbReference type="Proteomes" id="UP000054632">
    <property type="component" value="Unassembled WGS sequence"/>
</dbReference>
<sequence>MIVTIIKRTRAPLKLTQTSREGNAKYSMASNTAAIFSKTQIKNEGKEVL</sequence>
<name>A0A0V1DMM5_TRIPS</name>
<accession>A0A0V1DMM5</accession>